<name>A0A4V2XT15_9ACTN</name>
<evidence type="ECO:0000313" key="2">
    <source>
        <dbReference type="Proteomes" id="UP000295075"/>
    </source>
</evidence>
<sequence length="331" mass="36387">MTLDDPRIRFADFYANPAVRALAGAARWTISGSLGDDPDDPTTTRKAPIDLRALLDRNWLRGAWTLDEQCLVVLDELTDRLPAATNTAFYLRALTDGLMVIDIEPDCPPEVAAQLLALPAVLYREQSMSGLGFHVVTALPDNFHAFPVAAGKRVLREEHGWYEILLDHWVTFTRSPPAPDVLARATAGPAGQFSTVEDLYAFLAQNARIPSASAADVDTGVEAPDIPGGAQIVRQTVAGARRRFKTLDDFDGDHSRHEFSVLGTLHHQLLNHLVEHMSVGRSFSSSDRAWLLFQAAQQVIPPRAKHSERRNGRPFLLDRAAAMIAQPTSDS</sequence>
<proteinExistence type="predicted"/>
<protein>
    <recommendedName>
        <fullName evidence="3">Bifunctional DNA primase/polymerase</fullName>
    </recommendedName>
</protein>
<keyword evidence="2" id="KW-1185">Reference proteome</keyword>
<evidence type="ECO:0000313" key="1">
    <source>
        <dbReference type="EMBL" id="TDC35845.1"/>
    </source>
</evidence>
<reference evidence="1 2" key="1">
    <citation type="submission" date="2019-03" db="EMBL/GenBank/DDBJ databases">
        <title>Draft genome sequences of novel Actinobacteria.</title>
        <authorList>
            <person name="Sahin N."/>
            <person name="Ay H."/>
            <person name="Saygin H."/>
        </authorList>
    </citation>
    <scope>NUCLEOTIDE SEQUENCE [LARGE SCALE GENOMIC DNA]</scope>
    <source>
        <strain evidence="1 2">JCM 30547</strain>
    </source>
</reference>
<evidence type="ECO:0008006" key="3">
    <source>
        <dbReference type="Google" id="ProtNLM"/>
    </source>
</evidence>
<dbReference type="OrthoDB" id="3837746at2"/>
<dbReference type="Proteomes" id="UP000295075">
    <property type="component" value="Unassembled WGS sequence"/>
</dbReference>
<organism evidence="1 2">
    <name type="scientific">Kribbella albertanoniae</name>
    <dbReference type="NCBI Taxonomy" id="1266829"/>
    <lineage>
        <taxon>Bacteria</taxon>
        <taxon>Bacillati</taxon>
        <taxon>Actinomycetota</taxon>
        <taxon>Actinomycetes</taxon>
        <taxon>Propionibacteriales</taxon>
        <taxon>Kribbellaceae</taxon>
        <taxon>Kribbella</taxon>
    </lineage>
</organism>
<dbReference type="AlphaFoldDB" id="A0A4V2XT15"/>
<dbReference type="RefSeq" id="WP_132399956.1">
    <property type="nucleotide sequence ID" value="NZ_SMKA01000001.1"/>
</dbReference>
<accession>A0A4V2XT15</accession>
<dbReference type="EMBL" id="SMKA01000001">
    <property type="protein sequence ID" value="TDC35845.1"/>
    <property type="molecule type" value="Genomic_DNA"/>
</dbReference>
<comment type="caution">
    <text evidence="1">The sequence shown here is derived from an EMBL/GenBank/DDBJ whole genome shotgun (WGS) entry which is preliminary data.</text>
</comment>
<gene>
    <name evidence="1" type="ORF">E1261_00535</name>
</gene>